<evidence type="ECO:0000256" key="1">
    <source>
        <dbReference type="SAM" id="MobiDB-lite"/>
    </source>
</evidence>
<evidence type="ECO:0000313" key="2">
    <source>
        <dbReference type="EMBL" id="EKC40087.1"/>
    </source>
</evidence>
<dbReference type="EMBL" id="JH817826">
    <property type="protein sequence ID" value="EKC40087.1"/>
    <property type="molecule type" value="Genomic_DNA"/>
</dbReference>
<protein>
    <submittedName>
        <fullName evidence="2">Zinc finger and BTB domain-containing protein 40</fullName>
    </submittedName>
</protein>
<dbReference type="PROSITE" id="PS50097">
    <property type="entry name" value="BTB"/>
    <property type="match status" value="1"/>
</dbReference>
<dbReference type="Gene3D" id="3.30.710.10">
    <property type="entry name" value="Potassium Channel Kv1.1, Chain A"/>
    <property type="match status" value="1"/>
</dbReference>
<dbReference type="InterPro" id="IPR000210">
    <property type="entry name" value="BTB/POZ_dom"/>
</dbReference>
<dbReference type="PANTHER" id="PTHR21446:SF6">
    <property type="entry name" value="MITOCHONDRIAL ANTIVIRAL-SIGNALING PROTEIN"/>
    <property type="match status" value="1"/>
</dbReference>
<dbReference type="InterPro" id="IPR011333">
    <property type="entry name" value="SKP1/BTB/POZ_sf"/>
</dbReference>
<dbReference type="AlphaFoldDB" id="K1QTI6"/>
<gene>
    <name evidence="2" type="ORF">CGI_10026117</name>
</gene>
<name>K1QTI6_MAGGI</name>
<organism evidence="2">
    <name type="scientific">Magallana gigas</name>
    <name type="common">Pacific oyster</name>
    <name type="synonym">Crassostrea gigas</name>
    <dbReference type="NCBI Taxonomy" id="29159"/>
    <lineage>
        <taxon>Eukaryota</taxon>
        <taxon>Metazoa</taxon>
        <taxon>Spiralia</taxon>
        <taxon>Lophotrochozoa</taxon>
        <taxon>Mollusca</taxon>
        <taxon>Bivalvia</taxon>
        <taxon>Autobranchia</taxon>
        <taxon>Pteriomorphia</taxon>
        <taxon>Ostreida</taxon>
        <taxon>Ostreoidea</taxon>
        <taxon>Ostreidae</taxon>
        <taxon>Magallana</taxon>
    </lineage>
</organism>
<dbReference type="CDD" id="cd18186">
    <property type="entry name" value="BTB_POZ_ZBTB_KLHL-like"/>
    <property type="match status" value="1"/>
</dbReference>
<proteinExistence type="predicted"/>
<feature type="compositionally biased region" description="Low complexity" evidence="1">
    <location>
        <begin position="376"/>
        <end position="395"/>
    </location>
</feature>
<sequence length="797" mass="89734">MISYHKIYMSPVQSSNLQSQLCALWKKQKFCDAVIKSDNISVMAHRLVLSASCPVLQSIENYTCGSLLEIRVESDMTKESVMAFLQYLYEGYLMLTEENYIHVEKLARSLHIDSVISCCKDFSQSILSSSSNIQESIDQADFKHVRITNLLKVLGSSQKRPYEYSDGDFSKRLKQSSFGNKDSSDHSSSESIASTQKPQLCPAQYQNSPGERTELRQGPCPTDQSMLYITPSNTVPMAINTQKTASSGNGVIFFSNTKFNERGSTSLNSSESLPVQTTGSMNPLNARLIIPMIPSVHPLQTVQPSSFELTKKTPQAEPYPVFLKEVPRPIGSFSGDSSGVSAGIDQKNEQLPMVSSQNSIQQLNIHEFSGKPTEKSNSQTDTSTSNSATSTDPSAEVGLSIVKVEPEDSIIQTDEGMFLSTAQRDETQTSHSSWFHDNPSMSSEENSGQEEMSSSSMSKSDWHTESYGVPMDMASVDEEELANKLGRFYCEAKPQPDRKKKKPAEYHKNTMKGIRAAINRHLVSLGRNIDIVNDRAFKTANKGLIGVLKQRLITYPLPPNQETIDDSDLQKMSVFLENAYLSPVHLRLAVWYVIVVHFLSKGIDFSYHLRLDSFDFKVDEEGETYACLKRERKLKNDQEGIPICEAMYDKRMYENGKRNCPVKLLKLFLDKTDSRASHLFNYCYKDAIIDPTICSLWYRDTTLKRRAFVDFLPDICKAAGCKRYTANCLRKTATRAMLIAGFKPRDVTYFSEHRYGSSIHSHNSEMSPQLQVKFYPPKTESDVRIENVDQPSHQESD</sequence>
<feature type="region of interest" description="Disordered" evidence="1">
    <location>
        <begin position="175"/>
        <end position="220"/>
    </location>
</feature>
<dbReference type="InParanoid" id="K1QTI6"/>
<feature type="region of interest" description="Disordered" evidence="1">
    <location>
        <begin position="370"/>
        <end position="397"/>
    </location>
</feature>
<accession>K1QTI6</accession>
<dbReference type="HOGENOM" id="CLU_352758_0_0_1"/>
<feature type="region of interest" description="Disordered" evidence="1">
    <location>
        <begin position="423"/>
        <end position="462"/>
    </location>
</feature>
<dbReference type="PANTHER" id="PTHR21446">
    <property type="entry name" value="DUF3504 DOMAIN-CONTAINING PROTEIN"/>
    <property type="match status" value="1"/>
</dbReference>
<dbReference type="SUPFAM" id="SSF54695">
    <property type="entry name" value="POZ domain"/>
    <property type="match status" value="1"/>
</dbReference>
<dbReference type="InterPro" id="IPR052787">
    <property type="entry name" value="MAVS"/>
</dbReference>
<feature type="compositionally biased region" description="Low complexity" evidence="1">
    <location>
        <begin position="440"/>
        <end position="459"/>
    </location>
</feature>
<dbReference type="SMART" id="SM00225">
    <property type="entry name" value="BTB"/>
    <property type="match status" value="1"/>
</dbReference>
<reference evidence="2" key="1">
    <citation type="journal article" date="2012" name="Nature">
        <title>The oyster genome reveals stress adaptation and complexity of shell formation.</title>
        <authorList>
            <person name="Zhang G."/>
            <person name="Fang X."/>
            <person name="Guo X."/>
            <person name="Li L."/>
            <person name="Luo R."/>
            <person name="Xu F."/>
            <person name="Yang P."/>
            <person name="Zhang L."/>
            <person name="Wang X."/>
            <person name="Qi H."/>
            <person name="Xiong Z."/>
            <person name="Que H."/>
            <person name="Xie Y."/>
            <person name="Holland P.W."/>
            <person name="Paps J."/>
            <person name="Zhu Y."/>
            <person name="Wu F."/>
            <person name="Chen Y."/>
            <person name="Wang J."/>
            <person name="Peng C."/>
            <person name="Meng J."/>
            <person name="Yang L."/>
            <person name="Liu J."/>
            <person name="Wen B."/>
            <person name="Zhang N."/>
            <person name="Huang Z."/>
            <person name="Zhu Q."/>
            <person name="Feng Y."/>
            <person name="Mount A."/>
            <person name="Hedgecock D."/>
            <person name="Xu Z."/>
            <person name="Liu Y."/>
            <person name="Domazet-Loso T."/>
            <person name="Du Y."/>
            <person name="Sun X."/>
            <person name="Zhang S."/>
            <person name="Liu B."/>
            <person name="Cheng P."/>
            <person name="Jiang X."/>
            <person name="Li J."/>
            <person name="Fan D."/>
            <person name="Wang W."/>
            <person name="Fu W."/>
            <person name="Wang T."/>
            <person name="Wang B."/>
            <person name="Zhang J."/>
            <person name="Peng Z."/>
            <person name="Li Y."/>
            <person name="Li N."/>
            <person name="Wang J."/>
            <person name="Chen M."/>
            <person name="He Y."/>
            <person name="Tan F."/>
            <person name="Song X."/>
            <person name="Zheng Q."/>
            <person name="Huang R."/>
            <person name="Yang H."/>
            <person name="Du X."/>
            <person name="Chen L."/>
            <person name="Yang M."/>
            <person name="Gaffney P.M."/>
            <person name="Wang S."/>
            <person name="Luo L."/>
            <person name="She Z."/>
            <person name="Ming Y."/>
            <person name="Huang W."/>
            <person name="Zhang S."/>
            <person name="Huang B."/>
            <person name="Zhang Y."/>
            <person name="Qu T."/>
            <person name="Ni P."/>
            <person name="Miao G."/>
            <person name="Wang J."/>
            <person name="Wang Q."/>
            <person name="Steinberg C.E."/>
            <person name="Wang H."/>
            <person name="Li N."/>
            <person name="Qian L."/>
            <person name="Zhang G."/>
            <person name="Li Y."/>
            <person name="Yang H."/>
            <person name="Liu X."/>
            <person name="Wang J."/>
            <person name="Yin Y."/>
            <person name="Wang J."/>
        </authorList>
    </citation>
    <scope>NUCLEOTIDE SEQUENCE [LARGE SCALE GENOMIC DNA]</scope>
    <source>
        <strain evidence="2">05x7-T-G4-1.051#20</strain>
    </source>
</reference>
<dbReference type="Pfam" id="PF00651">
    <property type="entry name" value="BTB"/>
    <property type="match status" value="1"/>
</dbReference>